<comment type="similarity">
    <text evidence="2">Belongs to the 5'-nucleotidase family.</text>
</comment>
<evidence type="ECO:0000256" key="2">
    <source>
        <dbReference type="RuleBase" id="RU362119"/>
    </source>
</evidence>
<dbReference type="InterPro" id="IPR006146">
    <property type="entry name" value="5'-Nucleotdase_CS"/>
</dbReference>
<dbReference type="PANTHER" id="PTHR11575:SF24">
    <property type="entry name" value="5'-NUCLEOTIDASE"/>
    <property type="match status" value="1"/>
</dbReference>
<dbReference type="Gene3D" id="3.60.21.10">
    <property type="match status" value="1"/>
</dbReference>
<dbReference type="CDD" id="cd00845">
    <property type="entry name" value="MPP_UshA_N_like"/>
    <property type="match status" value="1"/>
</dbReference>
<dbReference type="Pfam" id="PF00149">
    <property type="entry name" value="Metallophos"/>
    <property type="match status" value="1"/>
</dbReference>
<proteinExistence type="inferred from homology"/>
<dbReference type="PROSITE" id="PS51257">
    <property type="entry name" value="PROKAR_LIPOPROTEIN"/>
    <property type="match status" value="1"/>
</dbReference>
<dbReference type="AlphaFoldDB" id="E2ZA73"/>
<dbReference type="PANTHER" id="PTHR11575">
    <property type="entry name" value="5'-NUCLEOTIDASE-RELATED"/>
    <property type="match status" value="1"/>
</dbReference>
<feature type="domain" description="5'-Nucleotidase C-terminal" evidence="4">
    <location>
        <begin position="321"/>
        <end position="501"/>
    </location>
</feature>
<dbReference type="Pfam" id="PF02872">
    <property type="entry name" value="5_nucleotid_C"/>
    <property type="match status" value="1"/>
</dbReference>
<dbReference type="InterPro" id="IPR029052">
    <property type="entry name" value="Metallo-depent_PP-like"/>
</dbReference>
<evidence type="ECO:0000256" key="1">
    <source>
        <dbReference type="ARBA" id="ARBA00022729"/>
    </source>
</evidence>
<dbReference type="Gene3D" id="3.90.780.10">
    <property type="entry name" value="5'-Nucleotidase, C-terminal domain"/>
    <property type="match status" value="1"/>
</dbReference>
<dbReference type="InterPro" id="IPR036907">
    <property type="entry name" value="5'-Nucleotdase_C_sf"/>
</dbReference>
<gene>
    <name evidence="5" type="ORF">HMPREF9429_00333</name>
</gene>
<accession>E2ZA73</accession>
<dbReference type="GO" id="GO:0046872">
    <property type="term" value="F:metal ion binding"/>
    <property type="evidence" value="ECO:0007669"/>
    <property type="project" value="InterPro"/>
</dbReference>
<dbReference type="HOGENOM" id="CLU_005854_7_3_9"/>
<dbReference type="InterPro" id="IPR008334">
    <property type="entry name" value="5'-Nucleotdase_C"/>
</dbReference>
<feature type="chain" id="PRO_5003166799" evidence="2">
    <location>
        <begin position="37"/>
        <end position="546"/>
    </location>
</feature>
<dbReference type="STRING" id="706434.HMPREF9429_00333"/>
<evidence type="ECO:0000313" key="6">
    <source>
        <dbReference type="Proteomes" id="UP000003195"/>
    </source>
</evidence>
<dbReference type="PROSITE" id="PS00786">
    <property type="entry name" value="5_NUCLEOTIDASE_2"/>
    <property type="match status" value="1"/>
</dbReference>
<feature type="signal peptide" evidence="2">
    <location>
        <begin position="1"/>
        <end position="36"/>
    </location>
</feature>
<dbReference type="Proteomes" id="UP000003195">
    <property type="component" value="Unassembled WGS sequence"/>
</dbReference>
<keyword evidence="6" id="KW-1185">Reference proteome</keyword>
<dbReference type="PRINTS" id="PR01607">
    <property type="entry name" value="APYRASEFAMLY"/>
</dbReference>
<dbReference type="eggNOG" id="COG0737">
    <property type="taxonomic scope" value="Bacteria"/>
</dbReference>
<evidence type="ECO:0000313" key="5">
    <source>
        <dbReference type="EMBL" id="EFQ04835.1"/>
    </source>
</evidence>
<feature type="domain" description="Calcineurin-like phosphoesterase" evidence="3">
    <location>
        <begin position="43"/>
        <end position="255"/>
    </location>
</feature>
<keyword evidence="1 2" id="KW-0732">Signal</keyword>
<dbReference type="SUPFAM" id="SSF56300">
    <property type="entry name" value="Metallo-dependent phosphatases"/>
    <property type="match status" value="1"/>
</dbReference>
<name>E2ZA73_9FIRM</name>
<keyword evidence="2" id="KW-0378">Hydrolase</keyword>
<evidence type="ECO:0000259" key="4">
    <source>
        <dbReference type="Pfam" id="PF02872"/>
    </source>
</evidence>
<dbReference type="InterPro" id="IPR006179">
    <property type="entry name" value="5_nucleotidase/apyrase"/>
</dbReference>
<protein>
    <submittedName>
        <fullName evidence="5">5'-nucleotidase, C-terminal domain protein</fullName>
    </submittedName>
</protein>
<sequence>MLIMCKVIRRFRSDMMKKMTALLGLAVACLCSTAFAADFSNLVIVHTNDSHGYDRRAEGINGMATVSALKKDFQQQGKDVILLDAGDAIQDNNLVNLSEGKTAIQFMNAAKYDAMALGNHEFDYGADVTQKRIKEAKFPVMSANIYVDATGKPFAPKTRTILKRGDIKIGVFGLTTPSTVTTSNPLSVRGLTFLSQEDLYKAAQREVDALKKDGVDLVVAVGHLGSKPDVAGDRSDDVLEHVKGIDIFIDGHDHTVKNRYVNGALLAETGAHLENIGVILYKDGKWQEDLYPYGRFIKEDPAVKKIVDKAQTAIDKKLSTVVGNTTVELNGARDPGVRTEETNLGDLIADAFLWQAQQAVALKGITVDGAIQNGGTIRSSIDAGKITENDVLRVMPYHNYLQYVTLKGAVLLEVLEAATCTTPQAIGAFPQVAGITYTVDTMKPYAEGSQYPHSTYYAPAKPGSRVTITAVGGKAFDPEATYCIAMPDYLTYGGDTYYALTDPAKVETETTGYLDVDSMKNYIQTVLGGTVGNTYAQPQGRITIVK</sequence>
<evidence type="ECO:0000259" key="3">
    <source>
        <dbReference type="Pfam" id="PF00149"/>
    </source>
</evidence>
<reference evidence="5 6" key="1">
    <citation type="submission" date="2010-08" db="EMBL/GenBank/DDBJ databases">
        <authorList>
            <person name="Weinstock G."/>
            <person name="Sodergren E."/>
            <person name="Clifton S."/>
            <person name="Fulton L."/>
            <person name="Fulton B."/>
            <person name="Courtney L."/>
            <person name="Fronick C."/>
            <person name="Harrison M."/>
            <person name="Strong C."/>
            <person name="Farmer C."/>
            <person name="Delahaunty K."/>
            <person name="Markovic C."/>
            <person name="Hall O."/>
            <person name="Minx P."/>
            <person name="Tomlinson C."/>
            <person name="Mitreva M."/>
            <person name="Hou S."/>
            <person name="Chen J."/>
            <person name="Wollam A."/>
            <person name="Pepin K.H."/>
            <person name="Johnson M."/>
            <person name="Bhonagiri V."/>
            <person name="Zhang X."/>
            <person name="Suruliraj S."/>
            <person name="Warren W."/>
            <person name="Chinwalla A."/>
            <person name="Mardis E.R."/>
            <person name="Wilson R.K."/>
        </authorList>
    </citation>
    <scope>NUCLEOTIDE SEQUENCE [LARGE SCALE GENOMIC DNA]</scope>
    <source>
        <strain evidence="5 6">F0359</strain>
    </source>
</reference>
<dbReference type="GO" id="GO:0000166">
    <property type="term" value="F:nucleotide binding"/>
    <property type="evidence" value="ECO:0007669"/>
    <property type="project" value="UniProtKB-KW"/>
</dbReference>
<dbReference type="SUPFAM" id="SSF55816">
    <property type="entry name" value="5'-nucleotidase (syn. UDP-sugar hydrolase), C-terminal domain"/>
    <property type="match status" value="1"/>
</dbReference>
<dbReference type="GO" id="GO:0016788">
    <property type="term" value="F:hydrolase activity, acting on ester bonds"/>
    <property type="evidence" value="ECO:0007669"/>
    <property type="project" value="InterPro"/>
</dbReference>
<keyword evidence="2" id="KW-0547">Nucleotide-binding</keyword>
<dbReference type="GO" id="GO:0009166">
    <property type="term" value="P:nucleotide catabolic process"/>
    <property type="evidence" value="ECO:0007669"/>
    <property type="project" value="InterPro"/>
</dbReference>
<comment type="caution">
    <text evidence="5">The sequence shown here is derived from an EMBL/GenBank/DDBJ whole genome shotgun (WGS) entry which is preliminary data.</text>
</comment>
<organism evidence="5 6">
    <name type="scientific">Megasphaera micronuciformis F0359</name>
    <dbReference type="NCBI Taxonomy" id="706434"/>
    <lineage>
        <taxon>Bacteria</taxon>
        <taxon>Bacillati</taxon>
        <taxon>Bacillota</taxon>
        <taxon>Negativicutes</taxon>
        <taxon>Veillonellales</taxon>
        <taxon>Veillonellaceae</taxon>
        <taxon>Megasphaera</taxon>
    </lineage>
</organism>
<dbReference type="EMBL" id="AECS01000010">
    <property type="protein sequence ID" value="EFQ04835.1"/>
    <property type="molecule type" value="Genomic_DNA"/>
</dbReference>
<dbReference type="InterPro" id="IPR004843">
    <property type="entry name" value="Calcineurin-like_PHP"/>
</dbReference>